<evidence type="ECO:0000313" key="2">
    <source>
        <dbReference type="EMBL" id="CAD8157625.1"/>
    </source>
</evidence>
<name>A0A8S1TXN1_9CILI</name>
<evidence type="ECO:0000313" key="3">
    <source>
        <dbReference type="Proteomes" id="UP000689195"/>
    </source>
</evidence>
<feature type="compositionally biased region" description="Low complexity" evidence="1">
    <location>
        <begin position="7"/>
        <end position="21"/>
    </location>
</feature>
<sequence length="110" mass="12570">MNTAAFNQPNPNTRQTQNPAPTFQPLPTTSTLNKGSFPNQNQNMIGNHNMIGTPNVMGTIANLQLQNPIQPIKNQDNNQKMELVEQLNNVVREAKERRAKIIDFYEKYKY</sequence>
<evidence type="ECO:0000256" key="1">
    <source>
        <dbReference type="SAM" id="MobiDB-lite"/>
    </source>
</evidence>
<dbReference type="AlphaFoldDB" id="A0A8S1TXN1"/>
<proteinExistence type="predicted"/>
<accession>A0A8S1TXN1</accession>
<comment type="caution">
    <text evidence="2">The sequence shown here is derived from an EMBL/GenBank/DDBJ whole genome shotgun (WGS) entry which is preliminary data.</text>
</comment>
<dbReference type="Proteomes" id="UP000689195">
    <property type="component" value="Unassembled WGS sequence"/>
</dbReference>
<reference evidence="2" key="1">
    <citation type="submission" date="2021-01" db="EMBL/GenBank/DDBJ databases">
        <authorList>
            <consortium name="Genoscope - CEA"/>
            <person name="William W."/>
        </authorList>
    </citation>
    <scope>NUCLEOTIDE SEQUENCE</scope>
</reference>
<gene>
    <name evidence="2" type="ORF">PPENT_87.1.T0300263</name>
</gene>
<protein>
    <submittedName>
        <fullName evidence="2">Uncharacterized protein</fullName>
    </submittedName>
</protein>
<keyword evidence="3" id="KW-1185">Reference proteome</keyword>
<organism evidence="2 3">
    <name type="scientific">Paramecium pentaurelia</name>
    <dbReference type="NCBI Taxonomy" id="43138"/>
    <lineage>
        <taxon>Eukaryota</taxon>
        <taxon>Sar</taxon>
        <taxon>Alveolata</taxon>
        <taxon>Ciliophora</taxon>
        <taxon>Intramacronucleata</taxon>
        <taxon>Oligohymenophorea</taxon>
        <taxon>Peniculida</taxon>
        <taxon>Parameciidae</taxon>
        <taxon>Paramecium</taxon>
    </lineage>
</organism>
<feature type="region of interest" description="Disordered" evidence="1">
    <location>
        <begin position="1"/>
        <end position="50"/>
    </location>
</feature>
<feature type="compositionally biased region" description="Polar residues" evidence="1">
    <location>
        <begin position="25"/>
        <end position="50"/>
    </location>
</feature>
<dbReference type="EMBL" id="CAJJDO010000030">
    <property type="protein sequence ID" value="CAD8157625.1"/>
    <property type="molecule type" value="Genomic_DNA"/>
</dbReference>